<feature type="transmembrane region" description="Helical" evidence="6">
    <location>
        <begin position="109"/>
        <end position="129"/>
    </location>
</feature>
<evidence type="ECO:0000313" key="8">
    <source>
        <dbReference type="Proteomes" id="UP001198151"/>
    </source>
</evidence>
<feature type="transmembrane region" description="Helical" evidence="6">
    <location>
        <begin position="22"/>
        <end position="51"/>
    </location>
</feature>
<feature type="transmembrane region" description="Helical" evidence="6">
    <location>
        <begin position="63"/>
        <end position="83"/>
    </location>
</feature>
<feature type="transmembrane region" description="Helical" evidence="6">
    <location>
        <begin position="150"/>
        <end position="173"/>
    </location>
</feature>
<dbReference type="EMBL" id="JAJEQX010000019">
    <property type="protein sequence ID" value="MCC2254944.1"/>
    <property type="molecule type" value="Genomic_DNA"/>
</dbReference>
<gene>
    <name evidence="7" type="primary">cbiQ</name>
    <name evidence="7" type="ORF">LKD70_11025</name>
</gene>
<dbReference type="InterPro" id="IPR012809">
    <property type="entry name" value="ECF_CbiQ"/>
</dbReference>
<dbReference type="NCBIfam" id="TIGR02454">
    <property type="entry name" value="ECF_T_CbiQ"/>
    <property type="match status" value="1"/>
</dbReference>
<evidence type="ECO:0000256" key="5">
    <source>
        <dbReference type="ARBA" id="ARBA00023136"/>
    </source>
</evidence>
<dbReference type="RefSeq" id="WP_227708085.1">
    <property type="nucleotide sequence ID" value="NZ_JAJEQX010000019.1"/>
</dbReference>
<accession>A0ABS8FZA5</accession>
<dbReference type="PANTHER" id="PTHR43723">
    <property type="entry name" value="COBALT TRANSPORT PROTEIN CBIQ"/>
    <property type="match status" value="1"/>
</dbReference>
<dbReference type="Pfam" id="PF02361">
    <property type="entry name" value="CbiQ"/>
    <property type="match status" value="1"/>
</dbReference>
<proteinExistence type="predicted"/>
<organism evidence="7 8">
    <name type="scientific">Ruminococcus turbiniformis</name>
    <dbReference type="NCBI Taxonomy" id="2881258"/>
    <lineage>
        <taxon>Bacteria</taxon>
        <taxon>Bacillati</taxon>
        <taxon>Bacillota</taxon>
        <taxon>Clostridia</taxon>
        <taxon>Eubacteriales</taxon>
        <taxon>Oscillospiraceae</taxon>
        <taxon>Ruminococcus</taxon>
    </lineage>
</organism>
<dbReference type="PANTHER" id="PTHR43723:SF1">
    <property type="entry name" value="COBALT TRANSPORT PROTEIN CBIQ"/>
    <property type="match status" value="1"/>
</dbReference>
<dbReference type="Proteomes" id="UP001198151">
    <property type="component" value="Unassembled WGS sequence"/>
</dbReference>
<protein>
    <submittedName>
        <fullName evidence="7">Cobalt ECF transporter T component CbiQ</fullName>
    </submittedName>
</protein>
<evidence type="ECO:0000256" key="1">
    <source>
        <dbReference type="ARBA" id="ARBA00004651"/>
    </source>
</evidence>
<evidence type="ECO:0000256" key="4">
    <source>
        <dbReference type="ARBA" id="ARBA00022989"/>
    </source>
</evidence>
<dbReference type="InterPro" id="IPR052770">
    <property type="entry name" value="Cobalt_transport_CbiQ"/>
</dbReference>
<comment type="subcellular location">
    <subcellularLocation>
        <location evidence="1">Cell membrane</location>
        <topology evidence="1">Multi-pass membrane protein</topology>
    </subcellularLocation>
</comment>
<evidence type="ECO:0000256" key="3">
    <source>
        <dbReference type="ARBA" id="ARBA00022692"/>
    </source>
</evidence>
<evidence type="ECO:0000313" key="7">
    <source>
        <dbReference type="EMBL" id="MCC2254944.1"/>
    </source>
</evidence>
<reference evidence="7 8" key="1">
    <citation type="submission" date="2021-10" db="EMBL/GenBank/DDBJ databases">
        <title>Anaerobic single-cell dispensing facilitates the cultivation of human gut bacteria.</title>
        <authorList>
            <person name="Afrizal A."/>
        </authorList>
    </citation>
    <scope>NUCLEOTIDE SEQUENCE [LARGE SCALE GENOMIC DNA]</scope>
    <source>
        <strain evidence="7 8">CLA-AA-H200</strain>
    </source>
</reference>
<keyword evidence="3 6" id="KW-0812">Transmembrane</keyword>
<keyword evidence="5 6" id="KW-0472">Membrane</keyword>
<comment type="caution">
    <text evidence="7">The sequence shown here is derived from an EMBL/GenBank/DDBJ whole genome shotgun (WGS) entry which is preliminary data.</text>
</comment>
<name>A0ABS8FZA5_9FIRM</name>
<evidence type="ECO:0000256" key="2">
    <source>
        <dbReference type="ARBA" id="ARBA00022475"/>
    </source>
</evidence>
<keyword evidence="2" id="KW-1003">Cell membrane</keyword>
<dbReference type="CDD" id="cd16914">
    <property type="entry name" value="EcfT"/>
    <property type="match status" value="1"/>
</dbReference>
<sequence length="254" mass="28035">MLSIDKLCCQSALRYANAAEKFVYAVLTLCICVAGRSWTAAVFAFAANGVLTVWKGKIPLLRYLRLLLVPAVFLIVGTAAVIVNLSRNPMDAFALSVGEWYLTGSRASILWGLNLCATAFASVSCLYFLSLNTTMTDILGVLRRMHLPSLLIELMMLIYRFLFILLETASAIMTAQESRLGNRNFAVRVRSFGGMASALFIRAMKRANALYDAMESRCYDGELRVLAEEHPARKREIAGIAAFETILIALTLLT</sequence>
<evidence type="ECO:0000256" key="6">
    <source>
        <dbReference type="SAM" id="Phobius"/>
    </source>
</evidence>
<keyword evidence="4 6" id="KW-1133">Transmembrane helix</keyword>
<dbReference type="InterPro" id="IPR003339">
    <property type="entry name" value="ABC/ECF_trnsptr_transmembrane"/>
</dbReference>
<keyword evidence="8" id="KW-1185">Reference proteome</keyword>